<sequence length="470" mass="53171">MSLRPYELNGYLTVPEPQLIFANRNVGLHPLKGLIDHGPYSMALGVPARVRLAFLAPKAGMSKLDRLVIELNRNFTPREATNYYPEYPGFERLFRIPLNGPNAGARSELGQDLDESARQGDKRELARLLFDAIGKMASQRSNFDVLLLYLPQSWAACFEEPGFDLHDFLKAYCAPSNIPLQIVLDSSLARPDRANVMWGLSLALYAKSNGIPWKLAGLDRNNAFIGISYAMKKTADGTEYQTCCSQVFDPDGTGFQFVAYDTRDFTQDRRHNPYLSYNEMLSVMSRSLEIYQRGHSGRAPKKVTIHKNTAFREEEALGAIEAFNDQTEVELVQVVRDTNWSATRYNTSTPPRPDGYPVKRGTLIPMSESEALFWTQGSVRGVHTSQPNRDVYKEGPLKPVPSPLMLRRFSGSGGWFETCSGILGLTKMDWNNNTLYKKLPVTLEYSQRFAQIIKQNPSLVDEEYDFRNFM</sequence>
<dbReference type="InterPro" id="IPR012337">
    <property type="entry name" value="RNaseH-like_sf"/>
</dbReference>
<evidence type="ECO:0000313" key="2">
    <source>
        <dbReference type="Proteomes" id="UP001144805"/>
    </source>
</evidence>
<dbReference type="Proteomes" id="UP001144805">
    <property type="component" value="Unassembled WGS sequence"/>
</dbReference>
<evidence type="ECO:0000313" key="1">
    <source>
        <dbReference type="EMBL" id="MCX5568197.1"/>
    </source>
</evidence>
<proteinExistence type="predicted"/>
<dbReference type="Gene3D" id="3.40.50.2300">
    <property type="match status" value="1"/>
</dbReference>
<protein>
    <submittedName>
        <fullName evidence="1">Nuclease PIN</fullName>
    </submittedName>
</protein>
<dbReference type="GO" id="GO:0003676">
    <property type="term" value="F:nucleic acid binding"/>
    <property type="evidence" value="ECO:0007669"/>
    <property type="project" value="InterPro"/>
</dbReference>
<organism evidence="1 2">
    <name type="scientific">Kaistia nematophila</name>
    <dbReference type="NCBI Taxonomy" id="2994654"/>
    <lineage>
        <taxon>Bacteria</taxon>
        <taxon>Pseudomonadati</taxon>
        <taxon>Pseudomonadota</taxon>
        <taxon>Alphaproteobacteria</taxon>
        <taxon>Hyphomicrobiales</taxon>
        <taxon>Kaistiaceae</taxon>
        <taxon>Kaistia</taxon>
    </lineage>
</organism>
<dbReference type="Gene3D" id="3.30.420.10">
    <property type="entry name" value="Ribonuclease H-like superfamily/Ribonuclease H"/>
    <property type="match status" value="1"/>
</dbReference>
<dbReference type="AlphaFoldDB" id="A0A9X3DYP1"/>
<reference evidence="1" key="1">
    <citation type="submission" date="2022-11" db="EMBL/GenBank/DDBJ databases">
        <title>Biodiversity and phylogenetic relationships of bacteria.</title>
        <authorList>
            <person name="Machado R.A.R."/>
            <person name="Bhat A."/>
            <person name="Loulou A."/>
            <person name="Kallel S."/>
        </authorList>
    </citation>
    <scope>NUCLEOTIDE SEQUENCE</scope>
    <source>
        <strain evidence="1">K-TC2</strain>
    </source>
</reference>
<keyword evidence="2" id="KW-1185">Reference proteome</keyword>
<dbReference type="EMBL" id="JAPKNK010000001">
    <property type="protein sequence ID" value="MCX5568197.1"/>
    <property type="molecule type" value="Genomic_DNA"/>
</dbReference>
<gene>
    <name evidence="1" type="ORF">OSH07_03225</name>
</gene>
<dbReference type="InterPro" id="IPR036397">
    <property type="entry name" value="RNaseH_sf"/>
</dbReference>
<name>A0A9X3DYP1_9HYPH</name>
<dbReference type="CDD" id="cd04659">
    <property type="entry name" value="Piwi_piwi-like_ProArk"/>
    <property type="match status" value="1"/>
</dbReference>
<dbReference type="RefSeq" id="WP_266337150.1">
    <property type="nucleotide sequence ID" value="NZ_JAPKNK010000001.1"/>
</dbReference>
<dbReference type="SUPFAM" id="SSF53098">
    <property type="entry name" value="Ribonuclease H-like"/>
    <property type="match status" value="1"/>
</dbReference>
<comment type="caution">
    <text evidence="1">The sequence shown here is derived from an EMBL/GenBank/DDBJ whole genome shotgun (WGS) entry which is preliminary data.</text>
</comment>
<accession>A0A9X3DYP1</accession>